<keyword evidence="1" id="KW-1133">Transmembrane helix</keyword>
<keyword evidence="1" id="KW-0812">Transmembrane</keyword>
<proteinExistence type="predicted"/>
<dbReference type="AlphaFoldDB" id="A0A6G1JYV6"/>
<evidence type="ECO:0000259" key="2">
    <source>
        <dbReference type="Pfam" id="PF20237"/>
    </source>
</evidence>
<name>A0A6G1JYV6_9PLEO</name>
<protein>
    <recommendedName>
        <fullName evidence="2">DUF6594 domain-containing protein</fullName>
    </recommendedName>
</protein>
<reference evidence="3" key="1">
    <citation type="journal article" date="2020" name="Stud. Mycol.">
        <title>101 Dothideomycetes genomes: a test case for predicting lifestyles and emergence of pathogens.</title>
        <authorList>
            <person name="Haridas S."/>
            <person name="Albert R."/>
            <person name="Binder M."/>
            <person name="Bloem J."/>
            <person name="Labutti K."/>
            <person name="Salamov A."/>
            <person name="Andreopoulos B."/>
            <person name="Baker S."/>
            <person name="Barry K."/>
            <person name="Bills G."/>
            <person name="Bluhm B."/>
            <person name="Cannon C."/>
            <person name="Castanera R."/>
            <person name="Culley D."/>
            <person name="Daum C."/>
            <person name="Ezra D."/>
            <person name="Gonzalez J."/>
            <person name="Henrissat B."/>
            <person name="Kuo A."/>
            <person name="Liang C."/>
            <person name="Lipzen A."/>
            <person name="Lutzoni F."/>
            <person name="Magnuson J."/>
            <person name="Mondo S."/>
            <person name="Nolan M."/>
            <person name="Ohm R."/>
            <person name="Pangilinan J."/>
            <person name="Park H.-J."/>
            <person name="Ramirez L."/>
            <person name="Alfaro M."/>
            <person name="Sun H."/>
            <person name="Tritt A."/>
            <person name="Yoshinaga Y."/>
            <person name="Zwiers L.-H."/>
            <person name="Turgeon B."/>
            <person name="Goodwin S."/>
            <person name="Spatafora J."/>
            <person name="Crous P."/>
            <person name="Grigoriev I."/>
        </authorList>
    </citation>
    <scope>NUCLEOTIDE SEQUENCE</scope>
    <source>
        <strain evidence="3">CBS 279.74</strain>
    </source>
</reference>
<feature type="transmembrane region" description="Helical" evidence="1">
    <location>
        <begin position="205"/>
        <end position="229"/>
    </location>
</feature>
<accession>A0A6G1JYV6</accession>
<keyword evidence="1" id="KW-0472">Membrane</keyword>
<gene>
    <name evidence="3" type="ORF">K504DRAFT_537413</name>
</gene>
<dbReference type="PANTHER" id="PTHR34502:SF4">
    <property type="entry name" value="DUF6594 DOMAIN-CONTAINING PROTEIN"/>
    <property type="match status" value="1"/>
</dbReference>
<evidence type="ECO:0000313" key="3">
    <source>
        <dbReference type="EMBL" id="KAF2705347.1"/>
    </source>
</evidence>
<sequence>MQLIRWLFSVLYEDYAEHPELARFRRYLKEISWMLYDQNAEIQLLRDEINAIIKDLQGFGNGNQVFDVTDLHRVHVPGRKLPRSLKKKIDRLKRMIRQYNKDLIDAHTIAQFPDQSRVCSRWFARRPGLYENGRFEPTGESKMYYEHPPHADTCTLRDMGCHDLLTEFFINNYEAVSERFRKKSEGDADPDAPTREGIKLSIIEAVSNIIACTYISLIFTASIAILFCLEKTRNRIVVAGILGIILLLSILLLAPSVKRSEVVAIIAGYFAIAAVFIGTSDHEGR</sequence>
<feature type="transmembrane region" description="Helical" evidence="1">
    <location>
        <begin position="262"/>
        <end position="279"/>
    </location>
</feature>
<organism evidence="3 4">
    <name type="scientific">Pleomassaria siparia CBS 279.74</name>
    <dbReference type="NCBI Taxonomy" id="1314801"/>
    <lineage>
        <taxon>Eukaryota</taxon>
        <taxon>Fungi</taxon>
        <taxon>Dikarya</taxon>
        <taxon>Ascomycota</taxon>
        <taxon>Pezizomycotina</taxon>
        <taxon>Dothideomycetes</taxon>
        <taxon>Pleosporomycetidae</taxon>
        <taxon>Pleosporales</taxon>
        <taxon>Pleomassariaceae</taxon>
        <taxon>Pleomassaria</taxon>
    </lineage>
</organism>
<dbReference type="Proteomes" id="UP000799428">
    <property type="component" value="Unassembled WGS sequence"/>
</dbReference>
<feature type="domain" description="DUF6594" evidence="2">
    <location>
        <begin position="15"/>
        <end position="272"/>
    </location>
</feature>
<keyword evidence="4" id="KW-1185">Reference proteome</keyword>
<dbReference type="EMBL" id="MU005779">
    <property type="protein sequence ID" value="KAF2705347.1"/>
    <property type="molecule type" value="Genomic_DNA"/>
</dbReference>
<evidence type="ECO:0000313" key="4">
    <source>
        <dbReference type="Proteomes" id="UP000799428"/>
    </source>
</evidence>
<dbReference type="Pfam" id="PF20237">
    <property type="entry name" value="DUF6594"/>
    <property type="match status" value="1"/>
</dbReference>
<feature type="transmembrane region" description="Helical" evidence="1">
    <location>
        <begin position="236"/>
        <end position="256"/>
    </location>
</feature>
<dbReference type="PANTHER" id="PTHR34502">
    <property type="entry name" value="DUF6594 DOMAIN-CONTAINING PROTEIN-RELATED"/>
    <property type="match status" value="1"/>
</dbReference>
<evidence type="ECO:0000256" key="1">
    <source>
        <dbReference type="SAM" id="Phobius"/>
    </source>
</evidence>
<dbReference type="OrthoDB" id="3793504at2759"/>
<dbReference type="InterPro" id="IPR046529">
    <property type="entry name" value="DUF6594"/>
</dbReference>